<dbReference type="Proteomes" id="UP001344632">
    <property type="component" value="Unassembled WGS sequence"/>
</dbReference>
<keyword evidence="10" id="KW-1185">Reference proteome</keyword>
<dbReference type="PROSITE" id="PS50850">
    <property type="entry name" value="MFS"/>
    <property type="match status" value="1"/>
</dbReference>
<dbReference type="InterPro" id="IPR036259">
    <property type="entry name" value="MFS_trans_sf"/>
</dbReference>
<dbReference type="EMBL" id="JARLKZ010000003">
    <property type="protein sequence ID" value="MEC0239168.1"/>
    <property type="molecule type" value="Genomic_DNA"/>
</dbReference>
<evidence type="ECO:0000256" key="7">
    <source>
        <dbReference type="SAM" id="Phobius"/>
    </source>
</evidence>
<dbReference type="SUPFAM" id="SSF103473">
    <property type="entry name" value="MFS general substrate transporter"/>
    <property type="match status" value="1"/>
</dbReference>
<sequence>MLSAASLLLIPSDRPMNASSPSARTPLIQDMKDGLYYMANRRTLLLLSLSFFAVGLGVGVISPLGIFVVTQKLGLPAGELKWLSIPYGIGEIIGGMITFGLASRMSPRTLLLLGLGVNATGIIVTGVSDALWLTMLAQFVIALLQPAIFIGNNALVMKHTDAEYIGRVTGIRIPLMTGAMLIMMSLSGVLKDLLSLEWAYTLSGLFLLAGLLIVLPVERFSRKTSEPNEPA</sequence>
<proteinExistence type="predicted"/>
<reference evidence="9 10" key="1">
    <citation type="submission" date="2023-03" db="EMBL/GenBank/DDBJ databases">
        <title>Bacillus Genome Sequencing.</title>
        <authorList>
            <person name="Dunlap C."/>
        </authorList>
    </citation>
    <scope>NUCLEOTIDE SEQUENCE [LARGE SCALE GENOMIC DNA]</scope>
    <source>
        <strain evidence="9 10">BD-525</strain>
    </source>
</reference>
<comment type="subcellular location">
    <subcellularLocation>
        <location evidence="1">Cell membrane</location>
        <topology evidence="1">Multi-pass membrane protein</topology>
    </subcellularLocation>
</comment>
<dbReference type="RefSeq" id="WP_326086131.1">
    <property type="nucleotide sequence ID" value="NZ_JARLKZ010000003.1"/>
</dbReference>
<evidence type="ECO:0000313" key="10">
    <source>
        <dbReference type="Proteomes" id="UP001344632"/>
    </source>
</evidence>
<feature type="transmembrane region" description="Helical" evidence="7">
    <location>
        <begin position="44"/>
        <end position="70"/>
    </location>
</feature>
<evidence type="ECO:0000256" key="3">
    <source>
        <dbReference type="ARBA" id="ARBA00022475"/>
    </source>
</evidence>
<keyword evidence="4 7" id="KW-0812">Transmembrane</keyword>
<protein>
    <submittedName>
        <fullName evidence="9">MFS transporter</fullName>
    </submittedName>
</protein>
<dbReference type="InterPro" id="IPR020846">
    <property type="entry name" value="MFS_dom"/>
</dbReference>
<comment type="caution">
    <text evidence="9">The sequence shown here is derived from an EMBL/GenBank/DDBJ whole genome shotgun (WGS) entry which is preliminary data.</text>
</comment>
<dbReference type="Pfam" id="PF07690">
    <property type="entry name" value="MFS_1"/>
    <property type="match status" value="1"/>
</dbReference>
<feature type="transmembrane region" description="Helical" evidence="7">
    <location>
        <begin position="133"/>
        <end position="152"/>
    </location>
</feature>
<dbReference type="PANTHER" id="PTHR23513:SF6">
    <property type="entry name" value="MAJOR FACILITATOR SUPERFAMILY ASSOCIATED DOMAIN-CONTAINING PROTEIN"/>
    <property type="match status" value="1"/>
</dbReference>
<feature type="transmembrane region" description="Helical" evidence="7">
    <location>
        <begin position="164"/>
        <end position="186"/>
    </location>
</feature>
<keyword evidence="3" id="KW-1003">Cell membrane</keyword>
<keyword evidence="5 7" id="KW-1133">Transmembrane helix</keyword>
<accession>A0ABU6GIY2</accession>
<feature type="domain" description="Major facilitator superfamily (MFS) profile" evidence="8">
    <location>
        <begin position="43"/>
        <end position="231"/>
    </location>
</feature>
<evidence type="ECO:0000259" key="8">
    <source>
        <dbReference type="PROSITE" id="PS50850"/>
    </source>
</evidence>
<keyword evidence="2" id="KW-0813">Transport</keyword>
<gene>
    <name evidence="9" type="ORF">P4H66_04695</name>
</gene>
<keyword evidence="6 7" id="KW-0472">Membrane</keyword>
<organism evidence="9 10">
    <name type="scientific">Paenibacillus dokdonensis</name>
    <dbReference type="NCBI Taxonomy" id="2567944"/>
    <lineage>
        <taxon>Bacteria</taxon>
        <taxon>Bacillati</taxon>
        <taxon>Bacillota</taxon>
        <taxon>Bacilli</taxon>
        <taxon>Bacillales</taxon>
        <taxon>Paenibacillaceae</taxon>
        <taxon>Paenibacillus</taxon>
    </lineage>
</organism>
<evidence type="ECO:0000256" key="4">
    <source>
        <dbReference type="ARBA" id="ARBA00022692"/>
    </source>
</evidence>
<dbReference type="Gene3D" id="1.20.1250.20">
    <property type="entry name" value="MFS general substrate transporter like domains"/>
    <property type="match status" value="1"/>
</dbReference>
<evidence type="ECO:0000256" key="1">
    <source>
        <dbReference type="ARBA" id="ARBA00004651"/>
    </source>
</evidence>
<feature type="transmembrane region" description="Helical" evidence="7">
    <location>
        <begin position="109"/>
        <end position="127"/>
    </location>
</feature>
<evidence type="ECO:0000256" key="6">
    <source>
        <dbReference type="ARBA" id="ARBA00023136"/>
    </source>
</evidence>
<evidence type="ECO:0000313" key="9">
    <source>
        <dbReference type="EMBL" id="MEC0239168.1"/>
    </source>
</evidence>
<evidence type="ECO:0000256" key="2">
    <source>
        <dbReference type="ARBA" id="ARBA00022448"/>
    </source>
</evidence>
<dbReference type="PANTHER" id="PTHR23513">
    <property type="entry name" value="INTEGRAL MEMBRANE EFFLUX PROTEIN-RELATED"/>
    <property type="match status" value="1"/>
</dbReference>
<feature type="transmembrane region" description="Helical" evidence="7">
    <location>
        <begin position="198"/>
        <end position="217"/>
    </location>
</feature>
<feature type="transmembrane region" description="Helical" evidence="7">
    <location>
        <begin position="82"/>
        <end position="102"/>
    </location>
</feature>
<evidence type="ECO:0000256" key="5">
    <source>
        <dbReference type="ARBA" id="ARBA00022989"/>
    </source>
</evidence>
<dbReference type="InterPro" id="IPR011701">
    <property type="entry name" value="MFS"/>
</dbReference>
<name>A0ABU6GIY2_9BACL</name>